<dbReference type="Gene3D" id="3.80.10.10">
    <property type="entry name" value="Ribonuclease Inhibitor"/>
    <property type="match status" value="1"/>
</dbReference>
<dbReference type="SUPFAM" id="SSF52047">
    <property type="entry name" value="RNI-like"/>
    <property type="match status" value="1"/>
</dbReference>
<dbReference type="EMBL" id="JARKHS020005083">
    <property type="protein sequence ID" value="KAK8783878.1"/>
    <property type="molecule type" value="Genomic_DNA"/>
</dbReference>
<accession>A0AAQ4FBA1</accession>
<sequence length="221" mass="24721">MLDAVQSLPILEEIVINVFDSGNEYNNMTTLAHKIRTKGKLNRLVIGRFRAESSIRYDPPGMWGIRAALRSNTVISDLSIEVSWMKEEDCRLFSRVIKENHTLKSLRLFGCIERPTLTVAEVAGAVKDSKALVILDLARFLIDTSGAWALARSLSTAKKVEQLELDRLLHTGHHGAEQWAEIRIRNGRRLIQRGFLGNAALCTHSAQCEVAAEAQNPFICL</sequence>
<organism evidence="1 2">
    <name type="scientific">Amblyomma americanum</name>
    <name type="common">Lone star tick</name>
    <dbReference type="NCBI Taxonomy" id="6943"/>
    <lineage>
        <taxon>Eukaryota</taxon>
        <taxon>Metazoa</taxon>
        <taxon>Ecdysozoa</taxon>
        <taxon>Arthropoda</taxon>
        <taxon>Chelicerata</taxon>
        <taxon>Arachnida</taxon>
        <taxon>Acari</taxon>
        <taxon>Parasitiformes</taxon>
        <taxon>Ixodida</taxon>
        <taxon>Ixodoidea</taxon>
        <taxon>Ixodidae</taxon>
        <taxon>Amblyomminae</taxon>
        <taxon>Amblyomma</taxon>
    </lineage>
</organism>
<comment type="caution">
    <text evidence="1">The sequence shown here is derived from an EMBL/GenBank/DDBJ whole genome shotgun (WGS) entry which is preliminary data.</text>
</comment>
<evidence type="ECO:0000313" key="2">
    <source>
        <dbReference type="Proteomes" id="UP001321473"/>
    </source>
</evidence>
<dbReference type="InterPro" id="IPR032675">
    <property type="entry name" value="LRR_dom_sf"/>
</dbReference>
<protein>
    <submittedName>
        <fullName evidence="1">Uncharacterized protein</fullName>
    </submittedName>
</protein>
<proteinExistence type="predicted"/>
<dbReference type="Proteomes" id="UP001321473">
    <property type="component" value="Unassembled WGS sequence"/>
</dbReference>
<reference evidence="1 2" key="1">
    <citation type="journal article" date="2023" name="Arcadia Sci">
        <title>De novo assembly of a long-read Amblyomma americanum tick genome.</title>
        <authorList>
            <person name="Chou S."/>
            <person name="Poskanzer K.E."/>
            <person name="Rollins M."/>
            <person name="Thuy-Boun P.S."/>
        </authorList>
    </citation>
    <scope>NUCLEOTIDE SEQUENCE [LARGE SCALE GENOMIC DNA]</scope>
    <source>
        <strain evidence="1">F_SG_1</strain>
        <tissue evidence="1">Salivary glands</tissue>
    </source>
</reference>
<evidence type="ECO:0000313" key="1">
    <source>
        <dbReference type="EMBL" id="KAK8783878.1"/>
    </source>
</evidence>
<dbReference type="AlphaFoldDB" id="A0AAQ4FBA1"/>
<gene>
    <name evidence="1" type="ORF">V5799_009754</name>
</gene>
<name>A0AAQ4FBA1_AMBAM</name>
<keyword evidence="2" id="KW-1185">Reference proteome</keyword>